<keyword evidence="3" id="KW-0732">Signal</keyword>
<dbReference type="Proteomes" id="UP000285232">
    <property type="component" value="Unassembled WGS sequence"/>
</dbReference>
<protein>
    <recommendedName>
        <fullName evidence="2">glycerophosphodiester phosphodiesterase</fullName>
        <ecNumber evidence="2">3.1.4.46</ecNumber>
    </recommendedName>
</protein>
<dbReference type="SUPFAM" id="SSF51695">
    <property type="entry name" value="PLC-like phosphodiesterases"/>
    <property type="match status" value="1"/>
</dbReference>
<dbReference type="PANTHER" id="PTHR43620">
    <property type="entry name" value="GLYCEROPHOSPHORYL DIESTER PHOSPHODIESTERASE"/>
    <property type="match status" value="1"/>
</dbReference>
<reference evidence="8 9" key="1">
    <citation type="journal article" date="2017" name="Int. J. Syst. Evol. Microbiol.">
        <title>Erythrobacter aquimixticola sp. nov., isolated from the junction between the ocean and a freshwater spring.</title>
        <authorList>
            <person name="Park S."/>
            <person name="Jung Y.T."/>
            <person name="Choi S.J."/>
            <person name="Yoon J.H."/>
        </authorList>
    </citation>
    <scope>NUCLEOTIDE SEQUENCE [LARGE SCALE GENOMIC DNA]</scope>
    <source>
        <strain evidence="8 9">JSSK-14</strain>
    </source>
</reference>
<organism evidence="8 9">
    <name type="scientific">Aurantiacibacter aquimixticola</name>
    <dbReference type="NCBI Taxonomy" id="1958945"/>
    <lineage>
        <taxon>Bacteria</taxon>
        <taxon>Pseudomonadati</taxon>
        <taxon>Pseudomonadota</taxon>
        <taxon>Alphaproteobacteria</taxon>
        <taxon>Sphingomonadales</taxon>
        <taxon>Erythrobacteraceae</taxon>
        <taxon>Aurantiacibacter</taxon>
    </lineage>
</organism>
<evidence type="ECO:0000256" key="5">
    <source>
        <dbReference type="ARBA" id="ARBA00022801"/>
    </source>
</evidence>
<keyword evidence="5" id="KW-0378">Hydrolase</keyword>
<proteinExistence type="inferred from homology"/>
<accession>A0A419RU75</accession>
<comment type="catalytic activity">
    <reaction evidence="6">
        <text>a sn-glycero-3-phosphodiester + H2O = an alcohol + sn-glycerol 3-phosphate + H(+)</text>
        <dbReference type="Rhea" id="RHEA:12969"/>
        <dbReference type="ChEBI" id="CHEBI:15377"/>
        <dbReference type="ChEBI" id="CHEBI:15378"/>
        <dbReference type="ChEBI" id="CHEBI:30879"/>
        <dbReference type="ChEBI" id="CHEBI:57597"/>
        <dbReference type="ChEBI" id="CHEBI:83408"/>
        <dbReference type="EC" id="3.1.4.46"/>
    </reaction>
</comment>
<dbReference type="PROSITE" id="PS51704">
    <property type="entry name" value="GP_PDE"/>
    <property type="match status" value="1"/>
</dbReference>
<comment type="caution">
    <text evidence="8">The sequence shown here is derived from an EMBL/GenBank/DDBJ whole genome shotgun (WGS) entry which is preliminary data.</text>
</comment>
<evidence type="ECO:0000256" key="2">
    <source>
        <dbReference type="ARBA" id="ARBA00012247"/>
    </source>
</evidence>
<dbReference type="InterPro" id="IPR017946">
    <property type="entry name" value="PLC-like_Pdiesterase_TIM-brl"/>
</dbReference>
<dbReference type="InterPro" id="IPR030395">
    <property type="entry name" value="GP_PDE_dom"/>
</dbReference>
<evidence type="ECO:0000256" key="4">
    <source>
        <dbReference type="ARBA" id="ARBA00022798"/>
    </source>
</evidence>
<evidence type="ECO:0000313" key="9">
    <source>
        <dbReference type="Proteomes" id="UP000285232"/>
    </source>
</evidence>
<dbReference type="GO" id="GO:0042597">
    <property type="term" value="C:periplasmic space"/>
    <property type="evidence" value="ECO:0007669"/>
    <property type="project" value="TreeGrafter"/>
</dbReference>
<dbReference type="AlphaFoldDB" id="A0A419RU75"/>
<evidence type="ECO:0000259" key="7">
    <source>
        <dbReference type="PROSITE" id="PS51704"/>
    </source>
</evidence>
<dbReference type="Gene3D" id="3.20.20.190">
    <property type="entry name" value="Phosphatidylinositol (PI) phosphodiesterase"/>
    <property type="match status" value="1"/>
</dbReference>
<dbReference type="EMBL" id="RAHX01000001">
    <property type="protein sequence ID" value="RJY09332.1"/>
    <property type="molecule type" value="Genomic_DNA"/>
</dbReference>
<evidence type="ECO:0000256" key="3">
    <source>
        <dbReference type="ARBA" id="ARBA00022729"/>
    </source>
</evidence>
<dbReference type="GO" id="GO:0006071">
    <property type="term" value="P:glycerol metabolic process"/>
    <property type="evidence" value="ECO:0007669"/>
    <property type="project" value="UniProtKB-KW"/>
</dbReference>
<feature type="domain" description="GP-PDE" evidence="7">
    <location>
        <begin position="10"/>
        <end position="326"/>
    </location>
</feature>
<evidence type="ECO:0000313" key="8">
    <source>
        <dbReference type="EMBL" id="RJY09332.1"/>
    </source>
</evidence>
<dbReference type="GO" id="GO:0006629">
    <property type="term" value="P:lipid metabolic process"/>
    <property type="evidence" value="ECO:0007669"/>
    <property type="project" value="InterPro"/>
</dbReference>
<dbReference type="OrthoDB" id="9795622at2"/>
<sequence>MAQQSQEDEMIVIAHRGASGERPEHTLAAYDLAIAQGADYIEPDLVPTADGVLVARHENAIGGTTDVADRPEFAERRTTKVVDGEEVTGWFTEDFTLAELRTLRARERLPEIRPANTAYDGLYEVPTLAEVIQLVQASEEQSGRPIGLYPELKHPTYFEELGFDVAATLVEQLHEAGYRGEDAPVFIQSFEIGVLVRLNEMTDLPLVQLVNVAGGPFDRQDLTWPEMLGIDGMTEIARYADGIGAPITLVLSEQGTSTGFVERAQSAGLLVHAWTLRRENAFLPPSLQRGEAPSDHGCAEQLLLMLQAVGVNGVFADQPGMAVEWRDRAAMPPCATRRPADAER</sequence>
<evidence type="ECO:0000256" key="1">
    <source>
        <dbReference type="ARBA" id="ARBA00007277"/>
    </source>
</evidence>
<dbReference type="PANTHER" id="PTHR43620:SF7">
    <property type="entry name" value="GLYCEROPHOSPHODIESTER PHOSPHODIESTERASE GDPD5-RELATED"/>
    <property type="match status" value="1"/>
</dbReference>
<name>A0A419RU75_9SPHN</name>
<comment type="similarity">
    <text evidence="1">Belongs to the glycerophosphoryl diester phosphodiesterase family.</text>
</comment>
<keyword evidence="9" id="KW-1185">Reference proteome</keyword>
<dbReference type="EC" id="3.1.4.46" evidence="2"/>
<dbReference type="CDD" id="cd08602">
    <property type="entry name" value="GDPD_ScGlpQ1_like"/>
    <property type="match status" value="1"/>
</dbReference>
<evidence type="ECO:0000256" key="6">
    <source>
        <dbReference type="ARBA" id="ARBA00047512"/>
    </source>
</evidence>
<gene>
    <name evidence="8" type="ORF">D6201_08165</name>
</gene>
<dbReference type="RefSeq" id="WP_120048339.1">
    <property type="nucleotide sequence ID" value="NZ_RAHX01000001.1"/>
</dbReference>
<dbReference type="GO" id="GO:0008889">
    <property type="term" value="F:glycerophosphodiester phosphodiesterase activity"/>
    <property type="evidence" value="ECO:0007669"/>
    <property type="project" value="UniProtKB-EC"/>
</dbReference>
<keyword evidence="4" id="KW-0319">Glycerol metabolism</keyword>
<dbReference type="Pfam" id="PF03009">
    <property type="entry name" value="GDPD"/>
    <property type="match status" value="1"/>
</dbReference>